<evidence type="ECO:0000313" key="9">
    <source>
        <dbReference type="EMBL" id="MCK8492706.1"/>
    </source>
</evidence>
<dbReference type="EMBL" id="JALPRF010000002">
    <property type="protein sequence ID" value="MCK8492706.1"/>
    <property type="molecule type" value="Genomic_DNA"/>
</dbReference>
<feature type="domain" description="ABC3 transporter permease C-terminal" evidence="7">
    <location>
        <begin position="295"/>
        <end position="407"/>
    </location>
</feature>
<comment type="caution">
    <text evidence="9">The sequence shown here is derived from an EMBL/GenBank/DDBJ whole genome shotgun (WGS) entry which is preliminary data.</text>
</comment>
<evidence type="ECO:0000256" key="3">
    <source>
        <dbReference type="ARBA" id="ARBA00022692"/>
    </source>
</evidence>
<dbReference type="Proteomes" id="UP001202180">
    <property type="component" value="Unassembled WGS sequence"/>
</dbReference>
<keyword evidence="5 6" id="KW-0472">Membrane</keyword>
<sequence length="809" mass="90523">MMLTNYLKIAYRNLVLNNTFTLINVAGLAAGLAVALLIIQYVRFELSYENTNPLADRLVRLTLDYTNGGTVDYQDTETNPPLGPKVKREMNEVVNYTRAYPIDEPTVTVKIGETYHLVDKVYAVDSSFFSMFNYPLLRGNRNGIFTRPRQVVLTQKMALTYFKTPDVLGKTLKIARPEGNILVKIVGVVPDSPANTHLKFDMLLSYPTMLSDFGEREDNWNGNNTLTYLQLADNASYEGFTKSLAAFSNRLVSEKRITNERVIGQKIGDIHLYSHKNFETEPNGEARSVYFLLGVAFLVLLSAFVNYVNLTTSKALDRAREIGMRKVVGSTQRQIKTQIFVETILINIVAGALAVLLVAFLRPVFVEVAGLPEGFTVFQDVFFWESVGLFLLLSIGVSGFYPAFVLSSFDPITVLKGNFSRSVKGTLLRKSLVVFQFAITLILLVQMFVVYRQVNFLREQNLGVTLDRTLVVKAPVGSNAQKDYGRFRQMLLNQAQIKAVSLSSTVPGLGANQMSTTTGVNLSNAVKKTSYNYYLTQIDTSFIDLMGIQLLAGKNFDATTKPAFPEATNRQFIVNEEVLRLWGIATPEEAIGKRVDLWGQQATIRGVVNNYHYESPKAPYIPIIHLYSPNFSAFASVKFTGGNAREQLATLKKIYEANFPYSPFSYFFMDSEYDKQYKADDRFQQVFGALTGFAILISCLGLFGLATFTVSKRTKEIGIRKVIGASTTNLMLLLSKDFIKTVLLSILIGLPITYFLVDNWLTTYAVRIELSWWLFAAPALFVMVLVLLSIGSKTIATALMNPVKSLRSE</sequence>
<keyword evidence="4 6" id="KW-1133">Transmembrane helix</keyword>
<keyword evidence="2" id="KW-1003">Cell membrane</keyword>
<evidence type="ECO:0000256" key="4">
    <source>
        <dbReference type="ARBA" id="ARBA00022989"/>
    </source>
</evidence>
<gene>
    <name evidence="9" type="ORF">M0L20_12635</name>
</gene>
<feature type="transmembrane region" description="Helical" evidence="6">
    <location>
        <begin position="427"/>
        <end position="451"/>
    </location>
</feature>
<dbReference type="RefSeq" id="WP_248477303.1">
    <property type="nucleotide sequence ID" value="NZ_JALPRF010000002.1"/>
</dbReference>
<keyword evidence="10" id="KW-1185">Reference proteome</keyword>
<feature type="transmembrane region" description="Helical" evidence="6">
    <location>
        <begin position="339"/>
        <end position="361"/>
    </location>
</feature>
<feature type="transmembrane region" description="Helical" evidence="6">
    <location>
        <begin position="686"/>
        <end position="710"/>
    </location>
</feature>
<dbReference type="PANTHER" id="PTHR30572:SF18">
    <property type="entry name" value="ABC-TYPE MACROLIDE FAMILY EXPORT SYSTEM PERMEASE COMPONENT 2"/>
    <property type="match status" value="1"/>
</dbReference>
<dbReference type="InterPro" id="IPR025857">
    <property type="entry name" value="MacB_PCD"/>
</dbReference>
<evidence type="ECO:0000256" key="6">
    <source>
        <dbReference type="SAM" id="Phobius"/>
    </source>
</evidence>
<name>A0ABT0HKK7_9BACT</name>
<feature type="transmembrane region" description="Helical" evidence="6">
    <location>
        <begin position="381"/>
        <end position="406"/>
    </location>
</feature>
<organism evidence="9 10">
    <name type="scientific">Spirosoma liriopis</name>
    <dbReference type="NCBI Taxonomy" id="2937440"/>
    <lineage>
        <taxon>Bacteria</taxon>
        <taxon>Pseudomonadati</taxon>
        <taxon>Bacteroidota</taxon>
        <taxon>Cytophagia</taxon>
        <taxon>Cytophagales</taxon>
        <taxon>Cytophagaceae</taxon>
        <taxon>Spirosoma</taxon>
    </lineage>
</organism>
<dbReference type="PANTHER" id="PTHR30572">
    <property type="entry name" value="MEMBRANE COMPONENT OF TRANSPORTER-RELATED"/>
    <property type="match status" value="1"/>
</dbReference>
<feature type="domain" description="MacB-like periplasmic core" evidence="8">
    <location>
        <begin position="21"/>
        <end position="244"/>
    </location>
</feature>
<feature type="transmembrane region" description="Helical" evidence="6">
    <location>
        <begin position="772"/>
        <end position="790"/>
    </location>
</feature>
<evidence type="ECO:0000313" key="10">
    <source>
        <dbReference type="Proteomes" id="UP001202180"/>
    </source>
</evidence>
<proteinExistence type="predicted"/>
<comment type="subcellular location">
    <subcellularLocation>
        <location evidence="1">Cell membrane</location>
        <topology evidence="1">Multi-pass membrane protein</topology>
    </subcellularLocation>
</comment>
<protein>
    <submittedName>
        <fullName evidence="9">ABC transporter permease</fullName>
    </submittedName>
</protein>
<evidence type="ECO:0000259" key="7">
    <source>
        <dbReference type="Pfam" id="PF02687"/>
    </source>
</evidence>
<dbReference type="Pfam" id="PF12704">
    <property type="entry name" value="MacB_PCD"/>
    <property type="match status" value="1"/>
</dbReference>
<evidence type="ECO:0000256" key="1">
    <source>
        <dbReference type="ARBA" id="ARBA00004651"/>
    </source>
</evidence>
<evidence type="ECO:0000256" key="5">
    <source>
        <dbReference type="ARBA" id="ARBA00023136"/>
    </source>
</evidence>
<feature type="transmembrane region" description="Helical" evidence="6">
    <location>
        <begin position="289"/>
        <end position="310"/>
    </location>
</feature>
<reference evidence="9 10" key="1">
    <citation type="submission" date="2022-04" db="EMBL/GenBank/DDBJ databases">
        <title>Spirosoma sp. strain RP8 genome sequencing and assembly.</title>
        <authorList>
            <person name="Jung Y."/>
        </authorList>
    </citation>
    <scope>NUCLEOTIDE SEQUENCE [LARGE SCALE GENOMIC DNA]</scope>
    <source>
        <strain evidence="9 10">RP8</strain>
    </source>
</reference>
<accession>A0ABT0HKK7</accession>
<evidence type="ECO:0000259" key="8">
    <source>
        <dbReference type="Pfam" id="PF12704"/>
    </source>
</evidence>
<feature type="transmembrane region" description="Helical" evidence="6">
    <location>
        <begin position="738"/>
        <end position="757"/>
    </location>
</feature>
<feature type="transmembrane region" description="Helical" evidence="6">
    <location>
        <begin position="21"/>
        <end position="42"/>
    </location>
</feature>
<dbReference type="InterPro" id="IPR050250">
    <property type="entry name" value="Macrolide_Exporter_MacB"/>
</dbReference>
<dbReference type="Pfam" id="PF02687">
    <property type="entry name" value="FtsX"/>
    <property type="match status" value="2"/>
</dbReference>
<evidence type="ECO:0000256" key="2">
    <source>
        <dbReference type="ARBA" id="ARBA00022475"/>
    </source>
</evidence>
<dbReference type="InterPro" id="IPR003838">
    <property type="entry name" value="ABC3_permease_C"/>
</dbReference>
<keyword evidence="3 6" id="KW-0812">Transmembrane</keyword>
<feature type="domain" description="ABC3 transporter permease C-terminal" evidence="7">
    <location>
        <begin position="690"/>
        <end position="792"/>
    </location>
</feature>